<dbReference type="Proteomes" id="UP000586722">
    <property type="component" value="Unassembled WGS sequence"/>
</dbReference>
<gene>
    <name evidence="1" type="ORF">GWI72_13190</name>
</gene>
<evidence type="ECO:0000313" key="1">
    <source>
        <dbReference type="EMBL" id="NBN79227.1"/>
    </source>
</evidence>
<organism evidence="1 2">
    <name type="scientific">Pannonibacter tanglangensis</name>
    <dbReference type="NCBI Taxonomy" id="2750084"/>
    <lineage>
        <taxon>Bacteria</taxon>
        <taxon>Pseudomonadati</taxon>
        <taxon>Pseudomonadota</taxon>
        <taxon>Alphaproteobacteria</taxon>
        <taxon>Hyphomicrobiales</taxon>
        <taxon>Stappiaceae</taxon>
        <taxon>Pannonibacter</taxon>
    </lineage>
</organism>
<dbReference type="AlphaFoldDB" id="A0A7X5J9R4"/>
<comment type="caution">
    <text evidence="1">The sequence shown here is derived from an EMBL/GenBank/DDBJ whole genome shotgun (WGS) entry which is preliminary data.</text>
</comment>
<name>A0A7X5J9R4_9HYPH</name>
<dbReference type="InterPro" id="IPR036465">
    <property type="entry name" value="vWFA_dom_sf"/>
</dbReference>
<dbReference type="InterPro" id="IPR010607">
    <property type="entry name" value="DUF1194"/>
</dbReference>
<keyword evidence="2" id="KW-1185">Reference proteome</keyword>
<proteinExistence type="predicted"/>
<protein>
    <submittedName>
        <fullName evidence="1">DUF1194 domain-containing protein</fullName>
    </submittedName>
</protein>
<reference evidence="2" key="1">
    <citation type="submission" date="2020-01" db="EMBL/GenBank/DDBJ databases">
        <authorList>
            <person name="Fang Y."/>
            <person name="Sun R."/>
            <person name="Nie L."/>
            <person name="He J."/>
            <person name="Hao L."/>
            <person name="Wang L."/>
            <person name="Su S."/>
            <person name="Lv E."/>
            <person name="Zhang Z."/>
            <person name="Xie R."/>
            <person name="Liu H."/>
        </authorList>
    </citation>
    <scope>NUCLEOTIDE SEQUENCE [LARGE SCALE GENOMIC DNA]</scope>
    <source>
        <strain evidence="2">XCT-53</strain>
    </source>
</reference>
<accession>A0A7X5J9R4</accession>
<dbReference type="EMBL" id="JAABLQ010000001">
    <property type="protein sequence ID" value="NBN79227.1"/>
    <property type="molecule type" value="Genomic_DNA"/>
</dbReference>
<dbReference type="SUPFAM" id="SSF53300">
    <property type="entry name" value="vWA-like"/>
    <property type="match status" value="1"/>
</dbReference>
<dbReference type="Pfam" id="PF06707">
    <property type="entry name" value="DUF1194"/>
    <property type="match status" value="1"/>
</dbReference>
<sequence>MWSAAGRGPAGLILGFLWLCALLASPPVAAQTREEVDVALVLAVDISHSMDTDEQQVQRSGYMAAITSPEVMAAIRGGLTGRIAVSYLEWAGSASQSVLIDWQIIASPEDAENFASILGEAPIRRAYRTAIGDALLFSARQFDTLPVTAMKKVIDISGDGPNNQGTLAPVARDEVVAKGIVINGLPLKLKLRADGWGDMENLDVYYETCVIGGPGAFVVPVRGAERFAEAIRRKLVLEIAGPTLPAGAPEAVKVLRASTAVNPLCLEGERRWEQRNRNNEP</sequence>
<evidence type="ECO:0000313" key="2">
    <source>
        <dbReference type="Proteomes" id="UP000586722"/>
    </source>
</evidence>